<name>A0ABU9CQC9_9BURK</name>
<feature type="domain" description="Erythromycin biosynthesis protein CIII-like C-terminal" evidence="2">
    <location>
        <begin position="285"/>
        <end position="399"/>
    </location>
</feature>
<dbReference type="Pfam" id="PF03033">
    <property type="entry name" value="Glyco_transf_28"/>
    <property type="match status" value="1"/>
</dbReference>
<dbReference type="PANTHER" id="PTHR48050:SF13">
    <property type="entry name" value="STEROL 3-BETA-GLUCOSYLTRANSFERASE UGT80A2"/>
    <property type="match status" value="1"/>
</dbReference>
<sequence>MKILLCAVGSHGDVLPAVALGQALQRRGHAPQLFANAAFEPLARAAGLPFTATGRAADMADALSNPDATDARKGLALLAQGVLRSATQGYPLLCQAHEAGRTLVVGTSLAWSARLLSETHGTPGAVLHLAPSWLRSAHRAPSLGPLGHLAGAPRWLKRWAFGLMDRRLLDPLFTTPFNALRARLGLAPVQRCFDAWMHQADCVLGLFPDWFAPRQPDWPVALQLTGFPLDTPEADVPLPDDAAAFLAAGSAPVLVTGGTANASSHALFASAIEACRLNRQRALLLTQDARQLPDTLPAGMAHFRYLPLRRLLPRVATVVHHGGIGTTAQALQAGVPQLIRPMGFDQFDNAGRAQALGVARTLPTGRHAPAALARLLRMPDRDPTWRTRCAELARQAAASQGVAAACDAILQMRRAAALTAPRSPADQ</sequence>
<evidence type="ECO:0000259" key="2">
    <source>
        <dbReference type="Pfam" id="PF06722"/>
    </source>
</evidence>
<reference evidence="3 4" key="1">
    <citation type="submission" date="2024-04" db="EMBL/GenBank/DDBJ databases">
        <title>Novel species of the genus Ideonella isolated from streams.</title>
        <authorList>
            <person name="Lu H."/>
        </authorList>
    </citation>
    <scope>NUCLEOTIDE SEQUENCE [LARGE SCALE GENOMIC DNA]</scope>
    <source>
        <strain evidence="3 4">DXS22W</strain>
    </source>
</reference>
<dbReference type="RefSeq" id="WP_341412517.1">
    <property type="nucleotide sequence ID" value="NZ_JBBUTH010000010.1"/>
</dbReference>
<dbReference type="InterPro" id="IPR002213">
    <property type="entry name" value="UDP_glucos_trans"/>
</dbReference>
<dbReference type="InterPro" id="IPR050426">
    <property type="entry name" value="Glycosyltransferase_28"/>
</dbReference>
<dbReference type="EMBL" id="JBBUTH010000010">
    <property type="protein sequence ID" value="MEK8052792.1"/>
    <property type="molecule type" value="Genomic_DNA"/>
</dbReference>
<dbReference type="SUPFAM" id="SSF53756">
    <property type="entry name" value="UDP-Glycosyltransferase/glycogen phosphorylase"/>
    <property type="match status" value="1"/>
</dbReference>
<dbReference type="CDD" id="cd03784">
    <property type="entry name" value="GT1_Gtf-like"/>
    <property type="match status" value="1"/>
</dbReference>
<protein>
    <submittedName>
        <fullName evidence="3">Nucleotide disphospho-sugar-binding domain-containing protein</fullName>
    </submittedName>
</protein>
<keyword evidence="4" id="KW-1185">Reference proteome</keyword>
<accession>A0ABU9CQC9</accession>
<dbReference type="Gene3D" id="3.40.50.2000">
    <property type="entry name" value="Glycogen Phosphorylase B"/>
    <property type="match status" value="2"/>
</dbReference>
<evidence type="ECO:0000313" key="4">
    <source>
        <dbReference type="Proteomes" id="UP001365405"/>
    </source>
</evidence>
<evidence type="ECO:0000259" key="1">
    <source>
        <dbReference type="Pfam" id="PF03033"/>
    </source>
</evidence>
<dbReference type="Pfam" id="PF06722">
    <property type="entry name" value="EryCIII-like_C"/>
    <property type="match status" value="1"/>
</dbReference>
<dbReference type="InterPro" id="IPR004276">
    <property type="entry name" value="GlycoTrans_28_N"/>
</dbReference>
<dbReference type="InterPro" id="IPR010610">
    <property type="entry name" value="EryCIII-like_C"/>
</dbReference>
<feature type="domain" description="Glycosyltransferase family 28 N-terminal" evidence="1">
    <location>
        <begin position="3"/>
        <end position="51"/>
    </location>
</feature>
<dbReference type="PANTHER" id="PTHR48050">
    <property type="entry name" value="STEROL 3-BETA-GLUCOSYLTRANSFERASE"/>
    <property type="match status" value="1"/>
</dbReference>
<proteinExistence type="predicted"/>
<dbReference type="Proteomes" id="UP001365405">
    <property type="component" value="Unassembled WGS sequence"/>
</dbReference>
<gene>
    <name evidence="3" type="ORF">AACH10_21250</name>
</gene>
<evidence type="ECO:0000313" key="3">
    <source>
        <dbReference type="EMBL" id="MEK8052792.1"/>
    </source>
</evidence>
<comment type="caution">
    <text evidence="3">The sequence shown here is derived from an EMBL/GenBank/DDBJ whole genome shotgun (WGS) entry which is preliminary data.</text>
</comment>
<organism evidence="3 4">
    <name type="scientific">Pseudaquabacterium inlustre</name>
    <dbReference type="NCBI Taxonomy" id="2984192"/>
    <lineage>
        <taxon>Bacteria</taxon>
        <taxon>Pseudomonadati</taxon>
        <taxon>Pseudomonadota</taxon>
        <taxon>Betaproteobacteria</taxon>
        <taxon>Burkholderiales</taxon>
        <taxon>Sphaerotilaceae</taxon>
        <taxon>Pseudaquabacterium</taxon>
    </lineage>
</organism>